<dbReference type="GO" id="GO:0016787">
    <property type="term" value="F:hydrolase activity"/>
    <property type="evidence" value="ECO:0007669"/>
    <property type="project" value="UniProtKB-KW"/>
</dbReference>
<evidence type="ECO:0000313" key="1">
    <source>
        <dbReference type="EMBL" id="WAL60834.1"/>
    </source>
</evidence>
<proteinExistence type="predicted"/>
<dbReference type="PANTHER" id="PTHR36306">
    <property type="entry name" value="ALPHA-AMYLASE-RELATED-RELATED"/>
    <property type="match status" value="1"/>
</dbReference>
<protein>
    <submittedName>
        <fullName evidence="1">Glycosyl hydrolase family 57</fullName>
    </submittedName>
</protein>
<keyword evidence="1" id="KW-0378">Hydrolase</keyword>
<dbReference type="Gene3D" id="3.20.110.20">
    <property type="match status" value="1"/>
</dbReference>
<dbReference type="GO" id="GO:0005975">
    <property type="term" value="P:carbohydrate metabolic process"/>
    <property type="evidence" value="ECO:0007669"/>
    <property type="project" value="InterPro"/>
</dbReference>
<dbReference type="KEGG" id="tsin:OXH18_02220"/>
<sequence length="503" mass="57002">MTATALSTNFSDLEAIQSGLPNICGWEREIATIVNHPDPIFLPHTNLQLTQITAGFACALHMHQPTIPCGEGVISHLQWMFDRPHEGDNHNAGTFAWCYSRMGDFIPELVGNGANPRIMLDYSGNLLWGLCQMQRDDILNNLRRLACDHTYQPYVEWLGTMWSHAVVPSTPIPDIKLHIQAWQQFFAALFGVEALRRVKGFSPPEMHLPNHPDTLYEYIKALKECGYRWLLVQEHSVERLDGTGLHHSDKYVPNRLIARNSHGETLSITALIKTQGSDTKLVAQMQPYHEAKGRSPQSIGNLMVPSCVTQIADGENGGVMMNEFPRDFMPVWYEIKNNGRSQNGVVGLNGTEYIELLEAAGVSLEHYPTCQPIGQHKIWQRVDPDHPTPEAVAQTIAELNQTDPHFHMDGASWTNDISWVKGYENVLEPMSQLSAQFHEKYDALVQQDPAVTRRSDYQEALLYNLLLQTSCFRYWGQGMWTDYARELYRRGEAVLQRPLNPCA</sequence>
<dbReference type="RefSeq" id="WP_268610790.1">
    <property type="nucleotide sequence ID" value="NZ_CP113797.1"/>
</dbReference>
<dbReference type="AlphaFoldDB" id="A0A9E8ZCN9"/>
<dbReference type="Proteomes" id="UP001163152">
    <property type="component" value="Chromosome"/>
</dbReference>
<dbReference type="SUPFAM" id="SSF88713">
    <property type="entry name" value="Glycoside hydrolase/deacetylase"/>
    <property type="match status" value="1"/>
</dbReference>
<keyword evidence="2" id="KW-1185">Reference proteome</keyword>
<organism evidence="1 2">
    <name type="scientific">Thermocoleostomius sinensis A174</name>
    <dbReference type="NCBI Taxonomy" id="2016057"/>
    <lineage>
        <taxon>Bacteria</taxon>
        <taxon>Bacillati</taxon>
        <taxon>Cyanobacteriota</taxon>
        <taxon>Cyanophyceae</taxon>
        <taxon>Oculatellales</taxon>
        <taxon>Oculatellaceae</taxon>
        <taxon>Thermocoleostomius</taxon>
    </lineage>
</organism>
<dbReference type="PANTHER" id="PTHR36306:SF5">
    <property type="entry name" value="SLR1535 PROTEIN"/>
    <property type="match status" value="1"/>
</dbReference>
<dbReference type="EMBL" id="CP113797">
    <property type="protein sequence ID" value="WAL60834.1"/>
    <property type="molecule type" value="Genomic_DNA"/>
</dbReference>
<accession>A0A9E8ZCN9</accession>
<evidence type="ECO:0000313" key="2">
    <source>
        <dbReference type="Proteomes" id="UP001163152"/>
    </source>
</evidence>
<gene>
    <name evidence="1" type="ORF">OXH18_02220</name>
</gene>
<dbReference type="InterPro" id="IPR052046">
    <property type="entry name" value="GH57_Enzymes"/>
</dbReference>
<dbReference type="InterPro" id="IPR011330">
    <property type="entry name" value="Glyco_hydro/deAcase_b/a-brl"/>
</dbReference>
<reference evidence="1" key="1">
    <citation type="submission" date="2022-12" db="EMBL/GenBank/DDBJ databases">
        <title>Polyphasic identification of a Novel Hot-Spring Cyanobacterium Ocullathermofonsia sinensis gen nov. sp. nov. and Genomic Insights on its Adaptations to the Thermal Habitat.</title>
        <authorList>
            <person name="Daroch M."/>
            <person name="Tang J."/>
            <person name="Jiang Y."/>
        </authorList>
    </citation>
    <scope>NUCLEOTIDE SEQUENCE</scope>
    <source>
        <strain evidence="1">PKUAC-SCTA174</strain>
    </source>
</reference>
<name>A0A9E8ZCN9_9CYAN</name>